<accession>A0A7N2MQD4</accession>
<dbReference type="OMA" id="PHSMRVP"/>
<keyword evidence="2" id="KW-0328">Glycosyltransferase</keyword>
<dbReference type="Gramene" id="QL10p026301:mrna">
    <property type="protein sequence ID" value="QL10p026301:mrna"/>
    <property type="gene ID" value="QL10p026301"/>
</dbReference>
<dbReference type="InterPro" id="IPR024709">
    <property type="entry name" value="FucosylTrfase_pln"/>
</dbReference>
<feature type="region of interest" description="Disordered" evidence="7">
    <location>
        <begin position="591"/>
        <end position="668"/>
    </location>
</feature>
<dbReference type="InterPro" id="IPR019378">
    <property type="entry name" value="GDP-Fuc_O-FucTrfase"/>
</dbReference>
<organism evidence="9 10">
    <name type="scientific">Quercus lobata</name>
    <name type="common">Valley oak</name>
    <dbReference type="NCBI Taxonomy" id="97700"/>
    <lineage>
        <taxon>Eukaryota</taxon>
        <taxon>Viridiplantae</taxon>
        <taxon>Streptophyta</taxon>
        <taxon>Embryophyta</taxon>
        <taxon>Tracheophyta</taxon>
        <taxon>Spermatophyta</taxon>
        <taxon>Magnoliopsida</taxon>
        <taxon>eudicotyledons</taxon>
        <taxon>Gunneridae</taxon>
        <taxon>Pentapetalae</taxon>
        <taxon>rosids</taxon>
        <taxon>fabids</taxon>
        <taxon>Fagales</taxon>
        <taxon>Fagaceae</taxon>
        <taxon>Quercus</taxon>
    </lineage>
</organism>
<evidence type="ECO:0000256" key="7">
    <source>
        <dbReference type="SAM" id="MobiDB-lite"/>
    </source>
</evidence>
<evidence type="ECO:0000256" key="6">
    <source>
        <dbReference type="ARBA" id="ARBA00030350"/>
    </source>
</evidence>
<keyword evidence="8" id="KW-1133">Transmembrane helix</keyword>
<keyword evidence="8" id="KW-0472">Membrane</keyword>
<keyword evidence="8" id="KW-0812">Transmembrane</keyword>
<keyword evidence="4" id="KW-0294">Fucose metabolism</keyword>
<keyword evidence="3" id="KW-0808">Transferase</keyword>
<dbReference type="GO" id="GO:0016757">
    <property type="term" value="F:glycosyltransferase activity"/>
    <property type="evidence" value="ECO:0007669"/>
    <property type="project" value="UniProtKB-KW"/>
</dbReference>
<name>A0A7N2MQD4_QUELO</name>
<proteinExistence type="inferred from homology"/>
<evidence type="ECO:0000256" key="5">
    <source>
        <dbReference type="ARBA" id="ARBA00023277"/>
    </source>
</evidence>
<dbReference type="PANTHER" id="PTHR31818">
    <property type="entry name" value="O-FUCOSYLTRANSFERASE 16"/>
    <property type="match status" value="1"/>
</dbReference>
<evidence type="ECO:0000256" key="1">
    <source>
        <dbReference type="ARBA" id="ARBA00007737"/>
    </source>
</evidence>
<feature type="compositionally biased region" description="Basic and acidic residues" evidence="7">
    <location>
        <begin position="600"/>
        <end position="611"/>
    </location>
</feature>
<evidence type="ECO:0000256" key="2">
    <source>
        <dbReference type="ARBA" id="ARBA00022676"/>
    </source>
</evidence>
<protein>
    <recommendedName>
        <fullName evidence="6">O-fucosyltransferase family protein</fullName>
    </recommendedName>
</protein>
<dbReference type="InParanoid" id="A0A7N2MQD4"/>
<keyword evidence="5" id="KW-0119">Carbohydrate metabolism</keyword>
<dbReference type="AlphaFoldDB" id="A0A7N2MQD4"/>
<evidence type="ECO:0000256" key="8">
    <source>
        <dbReference type="SAM" id="Phobius"/>
    </source>
</evidence>
<dbReference type="CDD" id="cd11299">
    <property type="entry name" value="O-FucT_plant"/>
    <property type="match status" value="1"/>
</dbReference>
<reference evidence="9" key="2">
    <citation type="submission" date="2021-01" db="UniProtKB">
        <authorList>
            <consortium name="EnsemblPlants"/>
        </authorList>
    </citation>
    <scope>IDENTIFICATION</scope>
</reference>
<dbReference type="EMBL" id="LRBV02000010">
    <property type="status" value="NOT_ANNOTATED_CDS"/>
    <property type="molecule type" value="Genomic_DNA"/>
</dbReference>
<evidence type="ECO:0000256" key="4">
    <source>
        <dbReference type="ARBA" id="ARBA00023253"/>
    </source>
</evidence>
<dbReference type="EnsemblPlants" id="QL10p026301:mrna">
    <property type="protein sequence ID" value="QL10p026301:mrna"/>
    <property type="gene ID" value="QL10p026301"/>
</dbReference>
<sequence>METLTTATQSEEENQQQEEQQQIQNELHLHSHNHQTVQCSSSSSSADTNTNTIPLSIHLSFTDTETNTEIVMKKKKRLNNSGSNGHIHHHHNGVVLASLMYHFRRKRRLRRHLFPLLSVISGCFLLLFAAFSLPLHSVNNAVELRSGSDSDPFPAFSVPASEGSLGRDLWRTSFSELYRGCSNASDKFARANVKTIPNRYLLIDASGGLNQQRTGITDAVVAAYILNATLVVPQLDQKSFWKDTSEFAEIFDVDQFISFLSKDVKIVKEIPPNGGKVLSPFTMRVPRKCNPKCYQSRVLPVLIKKHAVRLSKFDYRLSNKLGTQLQRLRCRVNYHALTFTDSIVEMGKNLVGRMRMKGKHFIALHLRFEPDMLAFSGCDYGGGEKESIELGEIRKRWKTLHTRNPDKVRRHGRCPLTPEEVGLMLRALGFGSDVHLYVASGEVYGGEETLAPLKALFPNFHSKETIASKEELAPFSSFSSRMAALDFIVCDESDVFVTNNNGNMARMLAGRRRYFGHKPTIRPNAKKLYRLFMNRNNMTWVEFASKVRTFQIGFMGEPNEVKPGTGEFHENPLSCICDKSGKKAKVVLIPQNETYNRNTSGKEDNTNKDTGDVTDEQSMEDELEWSDMDYMENVNTLQGKGFPNGTESDPNISLKPELPELAEELFSD</sequence>
<dbReference type="GO" id="GO:0006004">
    <property type="term" value="P:fucose metabolic process"/>
    <property type="evidence" value="ECO:0007669"/>
    <property type="project" value="UniProtKB-KW"/>
</dbReference>
<reference evidence="9 10" key="1">
    <citation type="journal article" date="2016" name="G3 (Bethesda)">
        <title>First Draft Assembly and Annotation of the Genome of a California Endemic Oak Quercus lobata Nee (Fagaceae).</title>
        <authorList>
            <person name="Sork V.L."/>
            <person name="Fitz-Gibbon S.T."/>
            <person name="Puiu D."/>
            <person name="Crepeau M."/>
            <person name="Gugger P.F."/>
            <person name="Sherman R."/>
            <person name="Stevens K."/>
            <person name="Langley C.H."/>
            <person name="Pellegrini M."/>
            <person name="Salzberg S.L."/>
        </authorList>
    </citation>
    <scope>NUCLEOTIDE SEQUENCE [LARGE SCALE GENOMIC DNA]</scope>
    <source>
        <strain evidence="9 10">cv. SW786</strain>
    </source>
</reference>
<feature type="region of interest" description="Disordered" evidence="7">
    <location>
        <begin position="1"/>
        <end position="23"/>
    </location>
</feature>
<feature type="compositionally biased region" description="Acidic residues" evidence="7">
    <location>
        <begin position="612"/>
        <end position="630"/>
    </location>
</feature>
<comment type="similarity">
    <text evidence="1">Belongs to the glycosyltransferase GT106 family.</text>
</comment>
<dbReference type="PANTHER" id="PTHR31818:SF1">
    <property type="entry name" value="O-FUCOSYLTRANSFERASE 16"/>
    <property type="match status" value="1"/>
</dbReference>
<feature type="transmembrane region" description="Helical" evidence="8">
    <location>
        <begin position="113"/>
        <end position="135"/>
    </location>
</feature>
<dbReference type="Pfam" id="PF10250">
    <property type="entry name" value="O-FucT"/>
    <property type="match status" value="1"/>
</dbReference>
<evidence type="ECO:0000256" key="3">
    <source>
        <dbReference type="ARBA" id="ARBA00022679"/>
    </source>
</evidence>
<keyword evidence="10" id="KW-1185">Reference proteome</keyword>
<dbReference type="Proteomes" id="UP000594261">
    <property type="component" value="Chromosome 10"/>
</dbReference>
<evidence type="ECO:0000313" key="10">
    <source>
        <dbReference type="Proteomes" id="UP000594261"/>
    </source>
</evidence>
<evidence type="ECO:0000313" key="9">
    <source>
        <dbReference type="EnsemblPlants" id="QL10p026301:mrna"/>
    </source>
</evidence>